<keyword evidence="1" id="KW-0472">Membrane</keyword>
<reference evidence="2 3" key="1">
    <citation type="journal article" date="2019" name="Int. J. Syst. Evol. Microbiol.">
        <title>The Global Catalogue of Microorganisms (GCM) 10K type strain sequencing project: providing services to taxonomists for standard genome sequencing and annotation.</title>
        <authorList>
            <consortium name="The Broad Institute Genomics Platform"/>
            <consortium name="The Broad Institute Genome Sequencing Center for Infectious Disease"/>
            <person name="Wu L."/>
            <person name="Ma J."/>
        </authorList>
    </citation>
    <scope>NUCLEOTIDE SEQUENCE [LARGE SCALE GENOMIC DNA]</scope>
    <source>
        <strain evidence="2 3">JCM 12389</strain>
    </source>
</reference>
<sequence length="107" mass="12394">MEFNILHLIVGSLLFFVLFFGIAFILNMLLRKTWVMAFIYPFIVFLIVDDFTFGNYFTNTAWALQELGTNLLQLKMMDIVMLSMGFIGTIVSGIVIRTLRSKGYQMF</sequence>
<evidence type="ECO:0000313" key="2">
    <source>
        <dbReference type="EMBL" id="GAA0500163.1"/>
    </source>
</evidence>
<evidence type="ECO:0000313" key="3">
    <source>
        <dbReference type="Proteomes" id="UP001500880"/>
    </source>
</evidence>
<proteinExistence type="predicted"/>
<comment type="caution">
    <text evidence="2">The sequence shown here is derived from an EMBL/GenBank/DDBJ whole genome shotgun (WGS) entry which is preliminary data.</text>
</comment>
<dbReference type="Proteomes" id="UP001500880">
    <property type="component" value="Unassembled WGS sequence"/>
</dbReference>
<accession>A0ABN1BKW7</accession>
<dbReference type="EMBL" id="BAAADO010000006">
    <property type="protein sequence ID" value="GAA0500163.1"/>
    <property type="molecule type" value="Genomic_DNA"/>
</dbReference>
<name>A0ABN1BKW7_9BACI</name>
<keyword evidence="1" id="KW-0812">Transmembrane</keyword>
<protein>
    <submittedName>
        <fullName evidence="2">YuiB family protein</fullName>
    </submittedName>
</protein>
<feature type="transmembrane region" description="Helical" evidence="1">
    <location>
        <begin position="6"/>
        <end position="30"/>
    </location>
</feature>
<organism evidence="2 3">
    <name type="scientific">Salinibacillus aidingensis</name>
    <dbReference type="NCBI Taxonomy" id="237684"/>
    <lineage>
        <taxon>Bacteria</taxon>
        <taxon>Bacillati</taxon>
        <taxon>Bacillota</taxon>
        <taxon>Bacilli</taxon>
        <taxon>Bacillales</taxon>
        <taxon>Bacillaceae</taxon>
        <taxon>Salinibacillus</taxon>
    </lineage>
</organism>
<keyword evidence="3" id="KW-1185">Reference proteome</keyword>
<keyword evidence="1" id="KW-1133">Transmembrane helix</keyword>
<evidence type="ECO:0000256" key="1">
    <source>
        <dbReference type="SAM" id="Phobius"/>
    </source>
</evidence>
<dbReference type="Pfam" id="PF14068">
    <property type="entry name" value="YuiB"/>
    <property type="match status" value="1"/>
</dbReference>
<gene>
    <name evidence="2" type="ORF">GCM10008986_29300</name>
</gene>
<dbReference type="InterPro" id="IPR025917">
    <property type="entry name" value="YuiB"/>
</dbReference>
<feature type="transmembrane region" description="Helical" evidence="1">
    <location>
        <begin position="77"/>
        <end position="96"/>
    </location>
</feature>
<feature type="transmembrane region" description="Helical" evidence="1">
    <location>
        <begin position="37"/>
        <end position="57"/>
    </location>
</feature>
<dbReference type="RefSeq" id="WP_343842649.1">
    <property type="nucleotide sequence ID" value="NZ_BAAADO010000006.1"/>
</dbReference>